<evidence type="ECO:0000313" key="2">
    <source>
        <dbReference type="EMBL" id="CEN28971.1"/>
    </source>
</evidence>
<dbReference type="HOGENOM" id="CLU_141446_2_0_9"/>
<name>A0A0D6DYW0_9LACT</name>
<feature type="domain" description="Cupin type-2" evidence="1">
    <location>
        <begin position="40"/>
        <end position="106"/>
    </location>
</feature>
<proteinExistence type="predicted"/>
<organism evidence="2 3">
    <name type="scientific">Pseudolactococcus piscium MKFS47</name>
    <dbReference type="NCBI Taxonomy" id="297352"/>
    <lineage>
        <taxon>Bacteria</taxon>
        <taxon>Bacillati</taxon>
        <taxon>Bacillota</taxon>
        <taxon>Bacilli</taxon>
        <taxon>Lactobacillales</taxon>
        <taxon>Streptococcaceae</taxon>
        <taxon>Pseudolactococcus</taxon>
    </lineage>
</organism>
<dbReference type="RefSeq" id="WP_047916006.1">
    <property type="nucleotide sequence ID" value="NZ_LN774769.1"/>
</dbReference>
<dbReference type="KEGG" id="lpk:LACPI_1771"/>
<evidence type="ECO:0000259" key="1">
    <source>
        <dbReference type="Pfam" id="PF07883"/>
    </source>
</evidence>
<dbReference type="Pfam" id="PF07883">
    <property type="entry name" value="Cupin_2"/>
    <property type="match status" value="1"/>
</dbReference>
<dbReference type="Gene3D" id="2.60.120.10">
    <property type="entry name" value="Jelly Rolls"/>
    <property type="match status" value="1"/>
</dbReference>
<dbReference type="CDD" id="cd02230">
    <property type="entry name" value="cupin_HP0902-like"/>
    <property type="match status" value="1"/>
</dbReference>
<dbReference type="InterPro" id="IPR013096">
    <property type="entry name" value="Cupin_2"/>
</dbReference>
<dbReference type="InterPro" id="IPR014710">
    <property type="entry name" value="RmlC-like_jellyroll"/>
</dbReference>
<evidence type="ECO:0000313" key="3">
    <source>
        <dbReference type="Proteomes" id="UP000033166"/>
    </source>
</evidence>
<dbReference type="EMBL" id="LN774769">
    <property type="protein sequence ID" value="CEN28971.1"/>
    <property type="molecule type" value="Genomic_DNA"/>
</dbReference>
<dbReference type="AlphaFoldDB" id="A0A0D6DYW0"/>
<protein>
    <submittedName>
        <fullName evidence="2">Cupin domain-containing protein</fullName>
    </submittedName>
</protein>
<dbReference type="Proteomes" id="UP000033166">
    <property type="component" value="Chromosome I"/>
</dbReference>
<dbReference type="InterPro" id="IPR011051">
    <property type="entry name" value="RmlC_Cupin_sf"/>
</dbReference>
<dbReference type="PANTHER" id="PTHR37694">
    <property type="entry name" value="SLR8022 PROTEIN"/>
    <property type="match status" value="1"/>
</dbReference>
<reference evidence="3" key="1">
    <citation type="submission" date="2015-01" db="EMBL/GenBank/DDBJ databases">
        <authorList>
            <person name="Andreevskaya M."/>
        </authorList>
    </citation>
    <scope>NUCLEOTIDE SEQUENCE [LARGE SCALE GENOMIC DNA]</scope>
    <source>
        <strain evidence="3">MKFS47</strain>
    </source>
</reference>
<accession>A0A0D6DYW0</accession>
<dbReference type="SUPFAM" id="SSF51182">
    <property type="entry name" value="RmlC-like cupins"/>
    <property type="match status" value="1"/>
</dbReference>
<sequence length="111" mass="12233">MYINKIESQKVFELKNEINFESDAVASKTLVQYKNTGITLFSLDKDESISEHTSPGDALVTILEGDAEISINGEIFSLVCGQSIIMPADVPHALKAITSFKMLLVVIKEEK</sequence>
<gene>
    <name evidence="2" type="ORF">LACPI_1771</name>
</gene>
<dbReference type="PANTHER" id="PTHR37694:SF1">
    <property type="entry name" value="SLR8022 PROTEIN"/>
    <property type="match status" value="1"/>
</dbReference>